<sequence>MSSVSSESSAGVADSGRSPAKPRPTTERGTNPSRRGRSRLSSATDTRAADEPLIRTRGVTCNPPEASDGAPSYVRRGDAFVVRVLGVMATPHDWRISRKNNRIAGSNELVVWSERGDAARRRHRAVRRNARVAAGMAVAASPAPASEAAAAAVATSRSGADAAGVSTIHFDFAERGGYASRPGGFVPVPASRSVAVRELGCGPPLRLAGWASPQDLAAAAAGGAGASVPWVADVETDPDDDDAPASINLRISVAEVDNSSSLLSSIHSFVSSSNRVSTKLSSSGAGYIAEAVGSAEVADGLVGAANGAGRLAQLALERAARTDMVLEYLRYGTYFFLSRAVPERLYGRLDDRLNVALCTRTPPPVAPDGRRGLATYAPIRGVSYVVVRVERLDKLEAAIAEIRSPSPRSESPMSRQWQRVEADRNRIASLPR</sequence>
<proteinExistence type="predicted"/>
<name>A0ACC3CHV1_PYRYE</name>
<accession>A0ACC3CHV1</accession>
<evidence type="ECO:0000313" key="2">
    <source>
        <dbReference type="Proteomes" id="UP000798662"/>
    </source>
</evidence>
<protein>
    <submittedName>
        <fullName evidence="1">Uncharacterized protein</fullName>
    </submittedName>
</protein>
<evidence type="ECO:0000313" key="1">
    <source>
        <dbReference type="EMBL" id="KAK1869307.1"/>
    </source>
</evidence>
<dbReference type="Proteomes" id="UP000798662">
    <property type="component" value="Chromosome 3"/>
</dbReference>
<gene>
    <name evidence="1" type="ORF">I4F81_011785</name>
</gene>
<dbReference type="EMBL" id="CM020620">
    <property type="protein sequence ID" value="KAK1869307.1"/>
    <property type="molecule type" value="Genomic_DNA"/>
</dbReference>
<comment type="caution">
    <text evidence="1">The sequence shown here is derived from an EMBL/GenBank/DDBJ whole genome shotgun (WGS) entry which is preliminary data.</text>
</comment>
<keyword evidence="2" id="KW-1185">Reference proteome</keyword>
<organism evidence="1 2">
    <name type="scientific">Pyropia yezoensis</name>
    <name type="common">Susabi-nori</name>
    <name type="synonym">Porphyra yezoensis</name>
    <dbReference type="NCBI Taxonomy" id="2788"/>
    <lineage>
        <taxon>Eukaryota</taxon>
        <taxon>Rhodophyta</taxon>
        <taxon>Bangiophyceae</taxon>
        <taxon>Bangiales</taxon>
        <taxon>Bangiaceae</taxon>
        <taxon>Pyropia</taxon>
    </lineage>
</organism>
<reference evidence="1" key="1">
    <citation type="submission" date="2019-11" db="EMBL/GenBank/DDBJ databases">
        <title>Nori genome reveals adaptations in red seaweeds to the harsh intertidal environment.</title>
        <authorList>
            <person name="Wang D."/>
            <person name="Mao Y."/>
        </authorList>
    </citation>
    <scope>NUCLEOTIDE SEQUENCE</scope>
    <source>
        <tissue evidence="1">Gametophyte</tissue>
    </source>
</reference>